<dbReference type="Pfam" id="PF00884">
    <property type="entry name" value="Sulfatase"/>
    <property type="match status" value="1"/>
</dbReference>
<gene>
    <name evidence="4" type="ORF">FMM80_03755</name>
</gene>
<evidence type="ECO:0000313" key="5">
    <source>
        <dbReference type="Proteomes" id="UP000474104"/>
    </source>
</evidence>
<dbReference type="InterPro" id="IPR000917">
    <property type="entry name" value="Sulfatase_N"/>
</dbReference>
<dbReference type="InterPro" id="IPR017850">
    <property type="entry name" value="Alkaline_phosphatase_core_sf"/>
</dbReference>
<dbReference type="GO" id="GO:0005737">
    <property type="term" value="C:cytoplasm"/>
    <property type="evidence" value="ECO:0007669"/>
    <property type="project" value="TreeGrafter"/>
</dbReference>
<name>A0A9X5H677_9FIRM</name>
<evidence type="ECO:0000256" key="1">
    <source>
        <dbReference type="ARBA" id="ARBA00022723"/>
    </source>
</evidence>
<dbReference type="PANTHER" id="PTHR45953">
    <property type="entry name" value="IDURONATE 2-SULFATASE"/>
    <property type="match status" value="1"/>
</dbReference>
<dbReference type="RefSeq" id="WP_004069746.1">
    <property type="nucleotide sequence ID" value="NZ_VIRB01000028.1"/>
</dbReference>
<dbReference type="Gene3D" id="3.40.720.10">
    <property type="entry name" value="Alkaline Phosphatase, subunit A"/>
    <property type="match status" value="1"/>
</dbReference>
<dbReference type="OrthoDB" id="279611at2"/>
<evidence type="ECO:0000313" key="4">
    <source>
        <dbReference type="EMBL" id="NDO67871.1"/>
    </source>
</evidence>
<accession>A0A9X5H677</accession>
<dbReference type="AlphaFoldDB" id="A0A9X5H677"/>
<dbReference type="GO" id="GO:0008484">
    <property type="term" value="F:sulfuric ester hydrolase activity"/>
    <property type="evidence" value="ECO:0007669"/>
    <property type="project" value="TreeGrafter"/>
</dbReference>
<dbReference type="Proteomes" id="UP000474104">
    <property type="component" value="Unassembled WGS sequence"/>
</dbReference>
<comment type="caution">
    <text evidence="4">The sequence shown here is derived from an EMBL/GenBank/DDBJ whole genome shotgun (WGS) entry which is preliminary data.</text>
</comment>
<dbReference type="SUPFAM" id="SSF53649">
    <property type="entry name" value="Alkaline phosphatase-like"/>
    <property type="match status" value="1"/>
</dbReference>
<evidence type="ECO:0000256" key="2">
    <source>
        <dbReference type="ARBA" id="ARBA00022801"/>
    </source>
</evidence>
<dbReference type="CDD" id="cd16148">
    <property type="entry name" value="sulfatase_like"/>
    <property type="match status" value="1"/>
</dbReference>
<dbReference type="PANTHER" id="PTHR45953:SF1">
    <property type="entry name" value="IDURONATE 2-SULFATASE"/>
    <property type="match status" value="1"/>
</dbReference>
<organism evidence="4 5">
    <name type="scientific">Schaedlerella arabinosiphila</name>
    <dbReference type="NCBI Taxonomy" id="2044587"/>
    <lineage>
        <taxon>Bacteria</taxon>
        <taxon>Bacillati</taxon>
        <taxon>Bacillota</taxon>
        <taxon>Clostridia</taxon>
        <taxon>Lachnospirales</taxon>
        <taxon>Lachnospiraceae</taxon>
        <taxon>Schaedlerella</taxon>
    </lineage>
</organism>
<feature type="domain" description="Sulfatase N-terminal" evidence="3">
    <location>
        <begin position="4"/>
        <end position="331"/>
    </location>
</feature>
<dbReference type="GO" id="GO:0046872">
    <property type="term" value="F:metal ion binding"/>
    <property type="evidence" value="ECO:0007669"/>
    <property type="project" value="UniProtKB-KW"/>
</dbReference>
<protein>
    <submittedName>
        <fullName evidence="4">Sulfatase</fullName>
    </submittedName>
</protein>
<proteinExistence type="predicted"/>
<reference evidence="4 5" key="1">
    <citation type="submission" date="2019-07" db="EMBL/GenBank/DDBJ databases">
        <title>Draft genome sequences of 15 bacterial species constituting the stable defined intestinal microbiota of the GM15 gnotobiotic mouse model.</title>
        <authorList>
            <person name="Elie C."/>
            <person name="Mathieu A."/>
            <person name="Saliou A."/>
            <person name="Darnaud M."/>
            <person name="Leulier F."/>
            <person name="Tamellini A."/>
        </authorList>
    </citation>
    <scope>NUCLEOTIDE SEQUENCE [LARGE SCALE GENOMIC DNA]</scope>
    <source>
        <strain evidence="5">ASF 502</strain>
    </source>
</reference>
<dbReference type="EMBL" id="VIRB01000028">
    <property type="protein sequence ID" value="NDO67871.1"/>
    <property type="molecule type" value="Genomic_DNA"/>
</dbReference>
<sequence>MKAIMVMFDSLNRHMLSSYGCDWTVTPNFKRLAERTVAFDNSYVCSMPCMPARREIHTGRSNFLHRSWGPLEPFDDSMPELLKNHGVYTHLVSDHWHYWEAGGANYHTKYNSFEWARGQEGDGWKSYLPEFEIPEHIDGKPGLWGRQDWVNRRYMQNQEDLPIAVTFENGIEFIENNHGEDNWFLQLEAFDPHEPFYSLERYKELYKDEYEGPVFDWPAYHKLRETPEQIQHCINEYAAVLSMCDEYLGKVLDKMDEYQMWDDTMLIVNTDHGFLLGEHDWWGKVMMPFYNEIAHTPLFIWDPRCKRQNERRDALVQTIDLCPTLLDFFGVEISKDVLGKPLAKTIESDEPVRKYAIFGMHGCHVNITDGRYVYMRACEGGVERNEENLCNYTLMPAHMKNLFAVEELREMTLEEGFSFTKGLKVLSVPGTQKIATMGFPPSSLFEGGHMLFDVANDPMQQNPLDDPETEQRMTDALIRLMKEHDAPKEQYVRLGLME</sequence>
<keyword evidence="2" id="KW-0378">Hydrolase</keyword>
<keyword evidence="1" id="KW-0479">Metal-binding</keyword>
<evidence type="ECO:0000259" key="3">
    <source>
        <dbReference type="Pfam" id="PF00884"/>
    </source>
</evidence>